<protein>
    <submittedName>
        <fullName evidence="2">Uncharacterized protein</fullName>
    </submittedName>
</protein>
<evidence type="ECO:0000313" key="2">
    <source>
        <dbReference type="EMBL" id="VVG70318.1"/>
    </source>
</evidence>
<keyword evidence="1" id="KW-0732">Signal</keyword>
<dbReference type="RefSeq" id="WP_071068834.1">
    <property type="nucleotide sequence ID" value="NZ_CABPSX010000002.1"/>
</dbReference>
<dbReference type="Proteomes" id="UP000364291">
    <property type="component" value="Unassembled WGS sequence"/>
</dbReference>
<reference evidence="2 3" key="1">
    <citation type="submission" date="2019-08" db="EMBL/GenBank/DDBJ databases">
        <authorList>
            <person name="Peeters C."/>
        </authorList>
    </citation>
    <scope>NUCLEOTIDE SEQUENCE [LARGE SCALE GENOMIC DNA]</scope>
    <source>
        <strain evidence="2 3">LMG 18089</strain>
    </source>
</reference>
<dbReference type="AlphaFoldDB" id="A0A5E5P172"/>
<sequence length="225" mass="23231">MLKTTITAALLAASLVNGAAIAAPQPYTLLNDLKTPQQLTADGQASVEGYSFLPTDGYSFLTTGFVHGLVLGEALPARCSKSTTPEQLPCSIPVPGASNLHVIAGLHPDANDGAYETSALAVTGLGNTIVGIGQPLGATDEAVSATAKDLLFFLGSPSEASANQATFDKTTYAVTIVRGEGPTGPFANVWAYRKAAFPVTKVPYVAGTAPIANLLRWKQEVFIAP</sequence>
<gene>
    <name evidence="2" type="ORF">PAP18089_01278</name>
</gene>
<dbReference type="OrthoDB" id="9870433at2"/>
<feature type="chain" id="PRO_5022746407" evidence="1">
    <location>
        <begin position="23"/>
        <end position="225"/>
    </location>
</feature>
<accession>A0A5E5P172</accession>
<proteinExistence type="predicted"/>
<organism evidence="2 3">
    <name type="scientific">Pandoraea apista</name>
    <dbReference type="NCBI Taxonomy" id="93218"/>
    <lineage>
        <taxon>Bacteria</taxon>
        <taxon>Pseudomonadati</taxon>
        <taxon>Pseudomonadota</taxon>
        <taxon>Betaproteobacteria</taxon>
        <taxon>Burkholderiales</taxon>
        <taxon>Burkholderiaceae</taxon>
        <taxon>Pandoraea</taxon>
    </lineage>
</organism>
<evidence type="ECO:0000313" key="3">
    <source>
        <dbReference type="Proteomes" id="UP000364291"/>
    </source>
</evidence>
<name>A0A5E5P172_9BURK</name>
<dbReference type="EMBL" id="CABPSX010000002">
    <property type="protein sequence ID" value="VVG70318.1"/>
    <property type="molecule type" value="Genomic_DNA"/>
</dbReference>
<feature type="signal peptide" evidence="1">
    <location>
        <begin position="1"/>
        <end position="22"/>
    </location>
</feature>
<evidence type="ECO:0000256" key="1">
    <source>
        <dbReference type="SAM" id="SignalP"/>
    </source>
</evidence>